<evidence type="ECO:0000313" key="3">
    <source>
        <dbReference type="EMBL" id="SNX69486.1"/>
    </source>
</evidence>
<keyword evidence="4" id="KW-1185">Reference proteome</keyword>
<evidence type="ECO:0000256" key="2">
    <source>
        <dbReference type="SAM" id="Phobius"/>
    </source>
</evidence>
<keyword evidence="2" id="KW-0472">Membrane</keyword>
<feature type="transmembrane region" description="Helical" evidence="2">
    <location>
        <begin position="237"/>
        <end position="258"/>
    </location>
</feature>
<name>A0A285CQZ0_9BACI</name>
<dbReference type="InterPro" id="IPR050303">
    <property type="entry name" value="GatZ_KbaZ_carbometab"/>
</dbReference>
<protein>
    <submittedName>
        <fullName evidence="3">PTS system IID component (Man family)</fullName>
    </submittedName>
</protein>
<feature type="transmembrane region" description="Helical" evidence="2">
    <location>
        <begin position="194"/>
        <end position="217"/>
    </location>
</feature>
<dbReference type="RefSeq" id="WP_097158023.1">
    <property type="nucleotide sequence ID" value="NZ_JBEPMQ010000002.1"/>
</dbReference>
<feature type="region of interest" description="Disordered" evidence="1">
    <location>
        <begin position="1"/>
        <end position="25"/>
    </location>
</feature>
<dbReference type="GO" id="GO:0009401">
    <property type="term" value="P:phosphoenolpyruvate-dependent sugar phosphotransferase system"/>
    <property type="evidence" value="ECO:0007669"/>
    <property type="project" value="InterPro"/>
</dbReference>
<keyword evidence="2" id="KW-0812">Transmembrane</keyword>
<dbReference type="PROSITE" id="PS51108">
    <property type="entry name" value="PTS_EIID"/>
    <property type="match status" value="1"/>
</dbReference>
<reference evidence="3 4" key="1">
    <citation type="submission" date="2017-08" db="EMBL/GenBank/DDBJ databases">
        <authorList>
            <person name="de Groot N.N."/>
        </authorList>
    </citation>
    <scope>NUCLEOTIDE SEQUENCE [LARGE SCALE GENOMIC DNA]</scope>
    <source>
        <strain evidence="3 4">JC228</strain>
    </source>
</reference>
<dbReference type="Pfam" id="PF03613">
    <property type="entry name" value="EIID-AGA"/>
    <property type="match status" value="1"/>
</dbReference>
<feature type="transmembrane region" description="Helical" evidence="2">
    <location>
        <begin position="152"/>
        <end position="173"/>
    </location>
</feature>
<dbReference type="AlphaFoldDB" id="A0A285CQZ0"/>
<evidence type="ECO:0000313" key="4">
    <source>
        <dbReference type="Proteomes" id="UP000219546"/>
    </source>
</evidence>
<proteinExistence type="predicted"/>
<dbReference type="OrthoDB" id="9795582at2"/>
<dbReference type="PANTHER" id="PTHR32502">
    <property type="entry name" value="N-ACETYLGALACTOSAMINE PERMEASE II COMPONENT-RELATED"/>
    <property type="match status" value="1"/>
</dbReference>
<dbReference type="Proteomes" id="UP000219546">
    <property type="component" value="Unassembled WGS sequence"/>
</dbReference>
<feature type="transmembrane region" description="Helical" evidence="2">
    <location>
        <begin position="265"/>
        <end position="283"/>
    </location>
</feature>
<sequence>MSEQPKQLNDLDLSDTTEPNPEKSITSKDLKSMFWRLQLFQVSWNYERMQSLAYAYTMKPVLEKLYKTKEERSEALNRHLEFFNTHPTMAAPILGINTALEEQNGNESGQGVSGIKTGLMGPLAGIGDSIIWLTWMPIVMSIGAAFAMDGNILGPILALILFNLVNIPLKWYGLKLGYNKGTNFLQEAGSTGIVQRYTTMATILGIIVIGGLIPQMVTLTTPFVLTVGDTEVKFQEIFDGILPNLLPLMVTLSSFFLIKKGKNPVVILLGTIVVCILGKWIGIF</sequence>
<gene>
    <name evidence="3" type="ORF">SAMN05877753_10377</name>
</gene>
<accession>A0A285CQZ0</accession>
<dbReference type="InterPro" id="IPR004704">
    <property type="entry name" value="PTS_IID_man"/>
</dbReference>
<keyword evidence="2" id="KW-1133">Transmembrane helix</keyword>
<dbReference type="EMBL" id="OAOP01000003">
    <property type="protein sequence ID" value="SNX69486.1"/>
    <property type="molecule type" value="Genomic_DNA"/>
</dbReference>
<feature type="transmembrane region" description="Helical" evidence="2">
    <location>
        <begin position="123"/>
        <end position="146"/>
    </location>
</feature>
<dbReference type="PANTHER" id="PTHR32502:SF27">
    <property type="entry name" value="PTS SYSTEM, MANNOSE-SPECIFIC IID COMPONENT"/>
    <property type="match status" value="1"/>
</dbReference>
<dbReference type="GO" id="GO:0005886">
    <property type="term" value="C:plasma membrane"/>
    <property type="evidence" value="ECO:0007669"/>
    <property type="project" value="TreeGrafter"/>
</dbReference>
<organism evidence="3 4">
    <name type="scientific">Bacillus oleivorans</name>
    <dbReference type="NCBI Taxonomy" id="1448271"/>
    <lineage>
        <taxon>Bacteria</taxon>
        <taxon>Bacillati</taxon>
        <taxon>Bacillota</taxon>
        <taxon>Bacilli</taxon>
        <taxon>Bacillales</taxon>
        <taxon>Bacillaceae</taxon>
        <taxon>Bacillus</taxon>
    </lineage>
</organism>
<evidence type="ECO:0000256" key="1">
    <source>
        <dbReference type="SAM" id="MobiDB-lite"/>
    </source>
</evidence>